<proteinExistence type="predicted"/>
<evidence type="ECO:0000313" key="1">
    <source>
        <dbReference type="EMBL" id="RLM91254.1"/>
    </source>
</evidence>
<name>A0A3L6QVY0_PANMI</name>
<gene>
    <name evidence="1" type="ORF">C2845_PM08G15090</name>
</gene>
<comment type="caution">
    <text evidence="1">The sequence shown here is derived from an EMBL/GenBank/DDBJ whole genome shotgun (WGS) entry which is preliminary data.</text>
</comment>
<dbReference type="STRING" id="4540.A0A3L6QVY0"/>
<dbReference type="PANTHER" id="PTHR31065:SF49">
    <property type="entry name" value="PLATZ TRANSCRIPTION FACTOR FAMILY PROTEIN"/>
    <property type="match status" value="1"/>
</dbReference>
<dbReference type="EMBL" id="PQIB02000010">
    <property type="protein sequence ID" value="RLM91254.1"/>
    <property type="molecule type" value="Genomic_DNA"/>
</dbReference>
<dbReference type="AlphaFoldDB" id="A0A3L6QVY0"/>
<reference evidence="2" key="1">
    <citation type="journal article" date="2019" name="Nat. Commun.">
        <title>The genome of broomcorn millet.</title>
        <authorList>
            <person name="Zou C."/>
            <person name="Miki D."/>
            <person name="Li D."/>
            <person name="Tang Q."/>
            <person name="Xiao L."/>
            <person name="Rajput S."/>
            <person name="Deng P."/>
            <person name="Jia W."/>
            <person name="Huang R."/>
            <person name="Zhang M."/>
            <person name="Sun Y."/>
            <person name="Hu J."/>
            <person name="Fu X."/>
            <person name="Schnable P.S."/>
            <person name="Li F."/>
            <person name="Zhang H."/>
            <person name="Feng B."/>
            <person name="Zhu X."/>
            <person name="Liu R."/>
            <person name="Schnable J.C."/>
            <person name="Zhu J.-K."/>
            <person name="Zhang H."/>
        </authorList>
    </citation>
    <scope>NUCLEOTIDE SEQUENCE [LARGE SCALE GENOMIC DNA]</scope>
</reference>
<keyword evidence="2" id="KW-1185">Reference proteome</keyword>
<evidence type="ECO:0000313" key="2">
    <source>
        <dbReference type="Proteomes" id="UP000275267"/>
    </source>
</evidence>
<organism evidence="1 2">
    <name type="scientific">Panicum miliaceum</name>
    <name type="common">Proso millet</name>
    <name type="synonym">Broomcorn millet</name>
    <dbReference type="NCBI Taxonomy" id="4540"/>
    <lineage>
        <taxon>Eukaryota</taxon>
        <taxon>Viridiplantae</taxon>
        <taxon>Streptophyta</taxon>
        <taxon>Embryophyta</taxon>
        <taxon>Tracheophyta</taxon>
        <taxon>Spermatophyta</taxon>
        <taxon>Magnoliopsida</taxon>
        <taxon>Liliopsida</taxon>
        <taxon>Poales</taxon>
        <taxon>Poaceae</taxon>
        <taxon>PACMAD clade</taxon>
        <taxon>Panicoideae</taxon>
        <taxon>Panicodae</taxon>
        <taxon>Paniceae</taxon>
        <taxon>Panicinae</taxon>
        <taxon>Panicum</taxon>
        <taxon>Panicum sect. Panicum</taxon>
    </lineage>
</organism>
<sequence>MRALPAWLAPLLETKFSEAYPEHPGVIRLMRNFGCNFFYTSCTGCALYFGCLPDHAGHQLIQIRKLSSHYVVKVAEIEHLLSLSLVQTYLINSEPAMFLDKPKITGQGKLGASRCEECNWGLQDAGCLFCSIR</sequence>
<accession>A0A3L6QVY0</accession>
<dbReference type="Pfam" id="PF04640">
    <property type="entry name" value="PLATZ"/>
    <property type="match status" value="1"/>
</dbReference>
<dbReference type="PANTHER" id="PTHR31065">
    <property type="entry name" value="PLATZ TRANSCRIPTION FACTOR FAMILY PROTEIN"/>
    <property type="match status" value="1"/>
</dbReference>
<protein>
    <submittedName>
        <fullName evidence="1">Uncharacterized protein</fullName>
    </submittedName>
</protein>
<dbReference type="OrthoDB" id="642304at2759"/>
<dbReference type="InterPro" id="IPR006734">
    <property type="entry name" value="PLATZ"/>
</dbReference>
<dbReference type="Proteomes" id="UP000275267">
    <property type="component" value="Unassembled WGS sequence"/>
</dbReference>